<keyword evidence="4" id="KW-1185">Reference proteome</keyword>
<dbReference type="GO" id="GO:0008017">
    <property type="term" value="F:microtubule binding"/>
    <property type="evidence" value="ECO:0007669"/>
    <property type="project" value="InterPro"/>
</dbReference>
<feature type="region of interest" description="Disordered" evidence="2">
    <location>
        <begin position="675"/>
        <end position="708"/>
    </location>
</feature>
<dbReference type="EMBL" id="JALJOS010000004">
    <property type="protein sequence ID" value="KAK9840180.1"/>
    <property type="molecule type" value="Genomic_DNA"/>
</dbReference>
<feature type="compositionally biased region" description="Low complexity" evidence="2">
    <location>
        <begin position="510"/>
        <end position="527"/>
    </location>
</feature>
<name>A0AAW1S1G2_9CHLO</name>
<dbReference type="PANTHER" id="PTHR19321">
    <property type="entry name" value="PROTEIN REGULATOR OF CYTOKINESIS 1 PRC1-RELATED"/>
    <property type="match status" value="1"/>
</dbReference>
<proteinExistence type="inferred from homology"/>
<feature type="region of interest" description="Disordered" evidence="2">
    <location>
        <begin position="722"/>
        <end position="785"/>
    </location>
</feature>
<feature type="compositionally biased region" description="Polar residues" evidence="2">
    <location>
        <begin position="750"/>
        <end position="765"/>
    </location>
</feature>
<dbReference type="GO" id="GO:0005737">
    <property type="term" value="C:cytoplasm"/>
    <property type="evidence" value="ECO:0007669"/>
    <property type="project" value="TreeGrafter"/>
</dbReference>
<sequence>MESSRGNSETLLVESYAKASKVCTAQLKAVWLQLALTVSEQQKELDKTACRAEEVWERAVQLAQEQQTGVQDQIAQALRDIDSIREELGIDMPPKQAPAGRTLQAALQDVTRDLDHWESQKEHRSQEIHALEAESTVLRARIGGHHTAVRRSSIGNGRTSISKESLELVQMDCERLKVETERRSTRLTGMLEDLKALAKELGESAEQAASSAHPSLAAPTRTPERRASAVIQNWAVDRIVAAADLNDHVFNGLQAAIVSFQQLKAEREGEAEVVSRELDRLWAALDMPVVDVDRAALTSLLEGPWRLHSVSIEKSMREVERLEKRRVQVAKDTAWSKRRAVEALCADGHIAAPPYPHGFQEALQQGNEVDFDLVEEVMARLDQQHAEVEASREHRGIMLEAARKLDAACEDVAWLTAFEHDEDRYKGRDANRNLQRAIKVQKVRDKLPAMIQHTYSLLADWYQREGQPFMYDGQDYQTEVLNGIAEDVEREALQRQQQVEKKQASKRAGTAPSTPSRRAAPASRRSSMVVHEPSTPSRTPSFSGRATPSRMSKPPASVSSLSFRDASEAQSKPPVTPLNVREHTNRANSSPEGTPTLSGPLQDKLNRLMQSSSPQGGPSPAGSTPSPFKEWGIKAHSPSLPHTPHNTPSIFKSAITGRKEQRGGARSKMTLQIPQPQFSSQLSSPIGADANRQGHTSGHTSPTDGAAALRRSITSVRSKIPRPARGMAGSKGSSIPQHVSVMVPDAATKKGSSPAHSPSVGSNHASIKAGTPSPPSSALARTRSV</sequence>
<feature type="compositionally biased region" description="Polar residues" evidence="2">
    <location>
        <begin position="534"/>
        <end position="550"/>
    </location>
</feature>
<evidence type="ECO:0000256" key="1">
    <source>
        <dbReference type="ARBA" id="ARBA00006187"/>
    </source>
</evidence>
<dbReference type="Gene3D" id="1.20.58.1520">
    <property type="match status" value="1"/>
</dbReference>
<feature type="compositionally biased region" description="Low complexity" evidence="2">
    <location>
        <begin position="611"/>
        <end position="627"/>
    </location>
</feature>
<feature type="region of interest" description="Disordered" evidence="2">
    <location>
        <begin position="492"/>
        <end position="651"/>
    </location>
</feature>
<evidence type="ECO:0000313" key="4">
    <source>
        <dbReference type="Proteomes" id="UP001438707"/>
    </source>
</evidence>
<feature type="region of interest" description="Disordered" evidence="2">
    <location>
        <begin position="205"/>
        <end position="224"/>
    </location>
</feature>
<dbReference type="Pfam" id="PF03999">
    <property type="entry name" value="MAP65_ASE1"/>
    <property type="match status" value="1"/>
</dbReference>
<dbReference type="GO" id="GO:0000226">
    <property type="term" value="P:microtubule cytoskeleton organization"/>
    <property type="evidence" value="ECO:0007669"/>
    <property type="project" value="InterPro"/>
</dbReference>
<accession>A0AAW1S1G2</accession>
<comment type="similarity">
    <text evidence="1">Belongs to the MAP65/ASE1 family.</text>
</comment>
<dbReference type="PANTHER" id="PTHR19321:SF41">
    <property type="entry name" value="FASCETTO-RELATED"/>
    <property type="match status" value="1"/>
</dbReference>
<protein>
    <submittedName>
        <fullName evidence="3">Uncharacterized protein</fullName>
    </submittedName>
</protein>
<comment type="caution">
    <text evidence="3">The sequence shown here is derived from an EMBL/GenBank/DDBJ whole genome shotgun (WGS) entry which is preliminary data.</text>
</comment>
<organism evidence="3 4">
    <name type="scientific">Apatococcus lobatus</name>
    <dbReference type="NCBI Taxonomy" id="904363"/>
    <lineage>
        <taxon>Eukaryota</taxon>
        <taxon>Viridiplantae</taxon>
        <taxon>Chlorophyta</taxon>
        <taxon>core chlorophytes</taxon>
        <taxon>Trebouxiophyceae</taxon>
        <taxon>Chlorellales</taxon>
        <taxon>Chlorellaceae</taxon>
        <taxon>Apatococcus</taxon>
    </lineage>
</organism>
<dbReference type="InterPro" id="IPR007145">
    <property type="entry name" value="MAP65_Ase1_PRC1"/>
</dbReference>
<dbReference type="GO" id="GO:0005819">
    <property type="term" value="C:spindle"/>
    <property type="evidence" value="ECO:0007669"/>
    <property type="project" value="TreeGrafter"/>
</dbReference>
<dbReference type="AlphaFoldDB" id="A0AAW1S1G2"/>
<reference evidence="3 4" key="1">
    <citation type="journal article" date="2024" name="Nat. Commun.">
        <title>Phylogenomics reveals the evolutionary origins of lichenization in chlorophyte algae.</title>
        <authorList>
            <person name="Puginier C."/>
            <person name="Libourel C."/>
            <person name="Otte J."/>
            <person name="Skaloud P."/>
            <person name="Haon M."/>
            <person name="Grisel S."/>
            <person name="Petersen M."/>
            <person name="Berrin J.G."/>
            <person name="Delaux P.M."/>
            <person name="Dal Grande F."/>
            <person name="Keller J."/>
        </authorList>
    </citation>
    <scope>NUCLEOTIDE SEQUENCE [LARGE SCALE GENOMIC DNA]</scope>
    <source>
        <strain evidence="3 4">SAG 2145</strain>
    </source>
</reference>
<feature type="compositionally biased region" description="Low complexity" evidence="2">
    <location>
        <begin position="675"/>
        <end position="686"/>
    </location>
</feature>
<dbReference type="Proteomes" id="UP001438707">
    <property type="component" value="Unassembled WGS sequence"/>
</dbReference>
<feature type="compositionally biased region" description="Basic and acidic residues" evidence="2">
    <location>
        <begin position="492"/>
        <end position="503"/>
    </location>
</feature>
<evidence type="ECO:0000313" key="3">
    <source>
        <dbReference type="EMBL" id="KAK9840180.1"/>
    </source>
</evidence>
<feature type="compositionally biased region" description="Polar residues" evidence="2">
    <location>
        <begin position="693"/>
        <end position="703"/>
    </location>
</feature>
<feature type="compositionally biased region" description="Polar residues" evidence="2">
    <location>
        <begin position="586"/>
        <end position="599"/>
    </location>
</feature>
<feature type="compositionally biased region" description="Low complexity" evidence="2">
    <location>
        <begin position="208"/>
        <end position="219"/>
    </location>
</feature>
<gene>
    <name evidence="3" type="ORF">WJX74_004838</name>
</gene>
<evidence type="ECO:0000256" key="2">
    <source>
        <dbReference type="SAM" id="MobiDB-lite"/>
    </source>
</evidence>